<proteinExistence type="inferred from homology"/>
<evidence type="ECO:0000259" key="3">
    <source>
        <dbReference type="Pfam" id="PF13556"/>
    </source>
</evidence>
<protein>
    <submittedName>
        <fullName evidence="5">PucR family transcriptional regulator</fullName>
    </submittedName>
</protein>
<dbReference type="PANTHER" id="PTHR33744">
    <property type="entry name" value="CARBOHYDRATE DIACID REGULATOR"/>
    <property type="match status" value="1"/>
</dbReference>
<dbReference type="RefSeq" id="WP_264066606.1">
    <property type="nucleotide sequence ID" value="NZ_JACKTY010000018.1"/>
</dbReference>
<dbReference type="InterPro" id="IPR042070">
    <property type="entry name" value="PucR_C-HTH_sf"/>
</dbReference>
<evidence type="ECO:0000313" key="5">
    <source>
        <dbReference type="EMBL" id="MCV7225787.1"/>
    </source>
</evidence>
<evidence type="ECO:0000259" key="4">
    <source>
        <dbReference type="Pfam" id="PF17853"/>
    </source>
</evidence>
<dbReference type="Pfam" id="PF13556">
    <property type="entry name" value="HTH_30"/>
    <property type="match status" value="1"/>
</dbReference>
<comment type="caution">
    <text evidence="5">The sequence shown here is derived from an EMBL/GenBank/DDBJ whole genome shotgun (WGS) entry which is preliminary data.</text>
</comment>
<sequence length="545" mass="57513">MADDRGPSGDARAILTVASCLSASVLAPVVVVTGQDRLDVAVTWVSVIEWPIENFVSPGDFVLTTGMGCDAEQLEALVEQSAHAGAAAVCLSVGVGAHHPVVPPAVQDCARRHGVVLLAIPWEVRFSDISRVLIDLLYVQRSHSGRAGDDLPSAFTRALLETGGVEGIAHALEGVTAMPSLILDVSGAVIGQGPLAADLTIAPPGGPNPLDPLRSRMNHSPPSSPRRIDVADGSFIVAAIVGRRQTLGWVVVVDHGGGGAVAADGVDEAVRHGATACAIELLRQEAAEEFGSRARGQFMWWATGSEAIGTDELAARSALLGYPSNARLQVALGLVEASDDGTASINVAADLTRRVRMRLQYPASVATHRESEILVCLDHREPDLASLLDEPALSQFSDRVSWGLAGGVHHLGDLFEAAAQARTAVAVTRATVGPGRLGRADDLGPFMLLSALASDPVAINLAREAVTPLERADGERGSDLLGTLAVYLAENGNVSSAARRLHLNRHSLIYRLTRIEELTKRDLDSHDDRLMLDISMRVRRLNSAL</sequence>
<dbReference type="InterPro" id="IPR051448">
    <property type="entry name" value="CdaR-like_regulators"/>
</dbReference>
<dbReference type="Gene3D" id="1.10.10.2840">
    <property type="entry name" value="PucR C-terminal helix-turn-helix domain"/>
    <property type="match status" value="1"/>
</dbReference>
<dbReference type="InterPro" id="IPR025736">
    <property type="entry name" value="PucR_C-HTH_dom"/>
</dbReference>
<dbReference type="Pfam" id="PF17853">
    <property type="entry name" value="GGDEF_2"/>
    <property type="match status" value="1"/>
</dbReference>
<organism evidence="5 6">
    <name type="scientific">Mycolicibacterium komossense</name>
    <dbReference type="NCBI Taxonomy" id="1779"/>
    <lineage>
        <taxon>Bacteria</taxon>
        <taxon>Bacillati</taxon>
        <taxon>Actinomycetota</taxon>
        <taxon>Actinomycetes</taxon>
        <taxon>Mycobacteriales</taxon>
        <taxon>Mycobacteriaceae</taxon>
        <taxon>Mycolicibacterium</taxon>
    </lineage>
</organism>
<gene>
    <name evidence="5" type="ORF">H7J73_07045</name>
</gene>
<accession>A0ABT3C8I1</accession>
<name>A0ABT3C8I1_9MYCO</name>
<keyword evidence="6" id="KW-1185">Reference proteome</keyword>
<dbReference type="EMBL" id="JACKTY010000018">
    <property type="protein sequence ID" value="MCV7225787.1"/>
    <property type="molecule type" value="Genomic_DNA"/>
</dbReference>
<comment type="similarity">
    <text evidence="1">Belongs to the CdaR family.</text>
</comment>
<evidence type="ECO:0000259" key="2">
    <source>
        <dbReference type="Pfam" id="PF07905"/>
    </source>
</evidence>
<evidence type="ECO:0000313" key="6">
    <source>
        <dbReference type="Proteomes" id="UP001526201"/>
    </source>
</evidence>
<dbReference type="Proteomes" id="UP001526201">
    <property type="component" value="Unassembled WGS sequence"/>
</dbReference>
<feature type="domain" description="PucR C-terminal helix-turn-helix" evidence="3">
    <location>
        <begin position="480"/>
        <end position="538"/>
    </location>
</feature>
<dbReference type="Pfam" id="PF07905">
    <property type="entry name" value="PucR"/>
    <property type="match status" value="1"/>
</dbReference>
<feature type="domain" description="Purine catabolism PurC-like" evidence="2">
    <location>
        <begin position="21"/>
        <end position="135"/>
    </location>
</feature>
<feature type="domain" description="CdaR GGDEF-like" evidence="4">
    <location>
        <begin position="310"/>
        <end position="427"/>
    </location>
</feature>
<reference evidence="5 6" key="1">
    <citation type="journal article" date="2022" name="BMC Genomics">
        <title>Comparative genome analysis of mycobacteria focusing on tRNA and non-coding RNA.</title>
        <authorList>
            <person name="Behra P.R.K."/>
            <person name="Pettersson B.M.F."/>
            <person name="Ramesh M."/>
            <person name="Das S."/>
            <person name="Dasgupta S."/>
            <person name="Kirsebom L.A."/>
        </authorList>
    </citation>
    <scope>NUCLEOTIDE SEQUENCE [LARGE SCALE GENOMIC DNA]</scope>
    <source>
        <strain evidence="5 6">DSM 44078</strain>
    </source>
</reference>
<dbReference type="InterPro" id="IPR041522">
    <property type="entry name" value="CdaR_GGDEF"/>
</dbReference>
<dbReference type="PANTHER" id="PTHR33744:SF1">
    <property type="entry name" value="DNA-BINDING TRANSCRIPTIONAL ACTIVATOR ADER"/>
    <property type="match status" value="1"/>
</dbReference>
<evidence type="ECO:0000256" key="1">
    <source>
        <dbReference type="ARBA" id="ARBA00006754"/>
    </source>
</evidence>
<dbReference type="InterPro" id="IPR012914">
    <property type="entry name" value="PucR_dom"/>
</dbReference>